<keyword evidence="2" id="KW-1185">Reference proteome</keyword>
<evidence type="ECO:0000313" key="1">
    <source>
        <dbReference type="EMBL" id="ACI18909.1"/>
    </source>
</evidence>
<dbReference type="RefSeq" id="WP_012547541.1">
    <property type="nucleotide sequence ID" value="NC_011297.1"/>
</dbReference>
<dbReference type="PaxDb" id="309799-DICTH_0736"/>
<gene>
    <name evidence="1" type="ordered locus">DICTH_0736</name>
</gene>
<dbReference type="Proteomes" id="UP000001733">
    <property type="component" value="Chromosome"/>
</dbReference>
<evidence type="ECO:0008006" key="3">
    <source>
        <dbReference type="Google" id="ProtNLM"/>
    </source>
</evidence>
<proteinExistence type="predicted"/>
<dbReference type="AlphaFoldDB" id="B5YDJ7"/>
<name>B5YDJ7_DICT6</name>
<dbReference type="HOGENOM" id="CLU_805929_0_0_0"/>
<organism evidence="1 2">
    <name type="scientific">Dictyoglomus thermophilum (strain ATCC 35947 / DSM 3960 / H-6-12)</name>
    <dbReference type="NCBI Taxonomy" id="309799"/>
    <lineage>
        <taxon>Bacteria</taxon>
        <taxon>Pseudomonadati</taxon>
        <taxon>Dictyoglomota</taxon>
        <taxon>Dictyoglomia</taxon>
        <taxon>Dictyoglomales</taxon>
        <taxon>Dictyoglomaceae</taxon>
        <taxon>Dictyoglomus</taxon>
    </lineage>
</organism>
<dbReference type="EMBL" id="CP001146">
    <property type="protein sequence ID" value="ACI18909.1"/>
    <property type="molecule type" value="Genomic_DNA"/>
</dbReference>
<evidence type="ECO:0000313" key="2">
    <source>
        <dbReference type="Proteomes" id="UP000001733"/>
    </source>
</evidence>
<reference evidence="1 2" key="1">
    <citation type="journal article" date="2014" name="Genome Announc.">
        <title>Complete Genome Sequence of the Extreme Thermophile Dictyoglomus thermophilum H-6-12.</title>
        <authorList>
            <person name="Coil D.A."/>
            <person name="Badger J.H."/>
            <person name="Forberger H.C."/>
            <person name="Riggs F."/>
            <person name="Madupu R."/>
            <person name="Fedorova N."/>
            <person name="Ward N."/>
            <person name="Robb F.T."/>
            <person name="Eisen J.A."/>
        </authorList>
    </citation>
    <scope>NUCLEOTIDE SEQUENCE [LARGE SCALE GENOMIC DNA]</scope>
    <source>
        <strain evidence="2">ATCC 35947 / DSM 3960 / H-6-12</strain>
    </source>
</reference>
<sequence>MRKTILIFTVLIFIVSPAFSQEWGNLEISTEVNSVYGQDYIFSVEKWWSENLGAGLSLFYNPNSVFSYKIFLQTLYIKFIYGKFYPYLNLMTENLELKGHQISFYLYNNEIFYLSGYGARKFFDLPYYYHLPNEIPLKILGWNSKITDNKYINLSLTSINDGQENYLIDISLLNKANLPLGNINIIQNASLYLKDSVIYGSILNSASLSLGSLSIKGLLGYLNPNTPSFCIFDPGDIGGIISLSLPLSSTIFPEYILGYFYNFKDSEHKFNLGINLTWNLSNYLSLSSSIRYVLSSKNNNWSYMQLALNFPTLQGTMWNSIYLKYEKNTTQENTSLGLKITYQF</sequence>
<accession>B5YDJ7</accession>
<dbReference type="KEGG" id="dth:DICTH_0736"/>
<protein>
    <recommendedName>
        <fullName evidence="3">DUF3187 family protein</fullName>
    </recommendedName>
</protein>
<dbReference type="STRING" id="309799.DICTH_0736"/>
<dbReference type="OrthoDB" id="9814472at2"/>